<evidence type="ECO:0000256" key="10">
    <source>
        <dbReference type="ARBA" id="ARBA00023136"/>
    </source>
</evidence>
<accession>A0A2A6CPC6</accession>
<gene>
    <name evidence="12" type="primary">WBGene00105939</name>
</gene>
<dbReference type="GO" id="GO:0007606">
    <property type="term" value="P:sensory perception of chemical stimulus"/>
    <property type="evidence" value="ECO:0007669"/>
    <property type="project" value="InterPro"/>
</dbReference>
<dbReference type="SUPFAM" id="SSF53756">
    <property type="entry name" value="UDP-Glycosyltransferase/glycogen phosphorylase"/>
    <property type="match status" value="2"/>
</dbReference>
<dbReference type="GO" id="GO:0016020">
    <property type="term" value="C:membrane"/>
    <property type="evidence" value="ECO:0007669"/>
    <property type="project" value="UniProtKB-SubCell"/>
</dbReference>
<keyword evidence="5" id="KW-0328">Glycosyltransferase</keyword>
<dbReference type="FunFam" id="3.40.50.2000:FF:000038">
    <property type="entry name" value="UDP-GlucuronosylTransferase"/>
    <property type="match status" value="2"/>
</dbReference>
<dbReference type="Pfam" id="PF00201">
    <property type="entry name" value="UDPGT"/>
    <property type="match status" value="2"/>
</dbReference>
<evidence type="ECO:0000256" key="2">
    <source>
        <dbReference type="ARBA" id="ARBA00006803"/>
    </source>
</evidence>
<proteinExistence type="inferred from homology"/>
<dbReference type="InterPro" id="IPR050271">
    <property type="entry name" value="UDP-glycosyltransferase"/>
</dbReference>
<dbReference type="EC" id="2.4.1.17" evidence="4"/>
<reference evidence="12" key="2">
    <citation type="submission" date="2022-06" db="UniProtKB">
        <authorList>
            <consortium name="EnsemblMetazoa"/>
        </authorList>
    </citation>
    <scope>IDENTIFICATION</scope>
    <source>
        <strain evidence="12">PS312</strain>
    </source>
</reference>
<reference evidence="13" key="1">
    <citation type="journal article" date="2008" name="Nat. Genet.">
        <title>The Pristionchus pacificus genome provides a unique perspective on nematode lifestyle and parasitism.</title>
        <authorList>
            <person name="Dieterich C."/>
            <person name="Clifton S.W."/>
            <person name="Schuster L.N."/>
            <person name="Chinwalla A."/>
            <person name="Delehaunty K."/>
            <person name="Dinkelacker I."/>
            <person name="Fulton L."/>
            <person name="Fulton R."/>
            <person name="Godfrey J."/>
            <person name="Minx P."/>
            <person name="Mitreva M."/>
            <person name="Roeseler W."/>
            <person name="Tian H."/>
            <person name="Witte H."/>
            <person name="Yang S.P."/>
            <person name="Wilson R.K."/>
            <person name="Sommer R.J."/>
        </authorList>
    </citation>
    <scope>NUCLEOTIDE SEQUENCE [LARGE SCALE GENOMIC DNA]</scope>
    <source>
        <strain evidence="13">PS312</strain>
    </source>
</reference>
<dbReference type="InterPro" id="IPR035595">
    <property type="entry name" value="UDP_glycos_trans_CS"/>
</dbReference>
<dbReference type="Proteomes" id="UP000005239">
    <property type="component" value="Unassembled WGS sequence"/>
</dbReference>
<comment type="similarity">
    <text evidence="2">Belongs to the nematode receptor-like protein sre family.</text>
</comment>
<evidence type="ECO:0000256" key="5">
    <source>
        <dbReference type="ARBA" id="ARBA00022676"/>
    </source>
</evidence>
<keyword evidence="13" id="KW-1185">Reference proteome</keyword>
<dbReference type="Gene3D" id="3.40.50.2000">
    <property type="entry name" value="Glycogen Phosphorylase B"/>
    <property type="match status" value="2"/>
</dbReference>
<evidence type="ECO:0000256" key="6">
    <source>
        <dbReference type="ARBA" id="ARBA00022679"/>
    </source>
</evidence>
<dbReference type="PANTHER" id="PTHR48043">
    <property type="entry name" value="EG:EG0003.4 PROTEIN-RELATED"/>
    <property type="match status" value="1"/>
</dbReference>
<dbReference type="Pfam" id="PF03125">
    <property type="entry name" value="Sre"/>
    <property type="match status" value="1"/>
</dbReference>
<evidence type="ECO:0000256" key="3">
    <source>
        <dbReference type="ARBA" id="ARBA00009995"/>
    </source>
</evidence>
<dbReference type="CDD" id="cd03784">
    <property type="entry name" value="GT1_Gtf-like"/>
    <property type="match status" value="2"/>
</dbReference>
<dbReference type="EnsemblMetazoa" id="PPA16385.1">
    <property type="protein sequence ID" value="PPA16385.1"/>
    <property type="gene ID" value="WBGene00105939"/>
</dbReference>
<evidence type="ECO:0000256" key="9">
    <source>
        <dbReference type="ARBA" id="ARBA00022989"/>
    </source>
</evidence>
<comment type="similarity">
    <text evidence="3">Belongs to the UDP-glycosyltransferase family.</text>
</comment>
<evidence type="ECO:0000256" key="4">
    <source>
        <dbReference type="ARBA" id="ARBA00012544"/>
    </source>
</evidence>
<dbReference type="GO" id="GO:0008194">
    <property type="term" value="F:UDP-glycosyltransferase activity"/>
    <property type="evidence" value="ECO:0000318"/>
    <property type="project" value="GO_Central"/>
</dbReference>
<dbReference type="PANTHER" id="PTHR48043:SF23">
    <property type="entry name" value="UDP-GLUCURONOSYLTRANSFERASE"/>
    <property type="match status" value="1"/>
</dbReference>
<keyword evidence="10" id="KW-0472">Membrane</keyword>
<sequence length="1422" mass="160247">DKEEARAAQALQRSREEQLGSRKRKDVSLALMRCHYAPLLLILVQVSTSFKFLAFSPQFAVSHVNFLAKVADTLVDAGHEVVILAPCVDPAIRGARSKKARVIEVPENEFSRRWDAAKTRAMDLYWNTSMLALASEGSELFEMITLTVNETIHHPGLMDQLRAEKFDAAFAEDPSGFGIFHLLGIEKTALTISFTNFEFFYAVTQMSSAPSYVPSILAPWSDRMSFLERVGNLFSSTAFALLMSKRIDWLQPIFEEDLWKTTASNSLVFLNSEPLLDFPRPTAHRIVEIGGVVMATEGESLDEYWSYILSLRNRTVIVSFGTYIKTSTMPEAYKDTMRRAMAKFEDVTFIWKYENPEHNVSQGISNIVETKWLPQVAILNDPRFTAFITHGGQGSTLEAAYAGIPMLMVPTQGDQYRNAAMIKRAGLGDIVRLDDLLGGDRLEAAIRDLLENPEYTANAKKMSAMLKERPFSAKENLVRNMEFLAKYGPLRVLDHEGRNLNFIQYYLLDVFLFLSFVTVHVLGLISLCCVAGFRSMVYIMIRTNRTFTDEIYPFFEIIYVLEVLFTILFYFLVPVALSMLWNAQPLHRNLRLSLCNLVVQGILGITSRLVFIYNLNVGDEPLDERPSVIIASLFRISMLEAFIGVFYFFSIERAIATFAWSWYEKGSLRTLIVFVLVEGSALLWSWTWAVTLIFEIVSNKLMIIAGACWMAVGSALAFFVVVINYRASEKMKTGARINKYSVARSFQVRENLMIIKALIKIGIRVIALGTPVGISGAYLNLTSGDSGDSKRLISRAVFDLVIAMFPAAIISYIPFSDAIFERSLKRVKNGQLFFDAFSVFHCSPRNKISNKEVVNETDHYFTMLSAIKGLPNRPLPQAFLVMRLLLSSWFVLTTLSGADSYKILVYNSKYGHSHSNFLGMIADTLVEAGHNVTSLIPILDKSLKDGTEKSNQIFYVQPDPEVAQKYVGPMMSKSFYSTCKKVMAEPGLLDTLKAEKYDVYISENFDVCGIGLSHAIQPKSVIGTSATNLNTWMFDEFGVPDALSYRPSAHLSSFNARSLIDRLLNLYSTFLGRTFFYFTRRATNIALKEHFGPEYPIVAEQSSKVAYVFTNSEPLLDYAAPTMSRVINIPGIGAKAPKPLDKYWTDILTRRSKAILLSFGSVVKSIQIPDHMKKVVLETITRFPDVTFIWKYENLEDGFATVYASKVANLVLTKWMPQVDILAHPNIAAFITHGGMGSTQETALRGVPGIFIPVFADQPRNAGMMEFNGFGKVFNKRDLADADKLTATIKEVLENKKYRNNAQRISKMLAKKPFSSKQQLIKYVEFAAEFGPSAALRPQSIDMNFIEYHNLDIIFAAVIFIPALFCLLYAFFCKLAPFYLLSKLSMVYVFLHANSSTIDDVFPFLDVVHATEARHIHHDFEK</sequence>
<keyword evidence="8" id="KW-0732">Signal</keyword>
<evidence type="ECO:0000256" key="1">
    <source>
        <dbReference type="ARBA" id="ARBA00004167"/>
    </source>
</evidence>
<name>A0A2A6CPC6_PRIPA</name>
<keyword evidence="7" id="KW-0812">Transmembrane</keyword>
<keyword evidence="9" id="KW-1133">Transmembrane helix</keyword>
<evidence type="ECO:0000256" key="11">
    <source>
        <dbReference type="ARBA" id="ARBA00047475"/>
    </source>
</evidence>
<comment type="catalytic activity">
    <reaction evidence="11">
        <text>glucuronate acceptor + UDP-alpha-D-glucuronate = acceptor beta-D-glucuronoside + UDP + H(+)</text>
        <dbReference type="Rhea" id="RHEA:21032"/>
        <dbReference type="ChEBI" id="CHEBI:15378"/>
        <dbReference type="ChEBI" id="CHEBI:58052"/>
        <dbReference type="ChEBI" id="CHEBI:58223"/>
        <dbReference type="ChEBI" id="CHEBI:132367"/>
        <dbReference type="ChEBI" id="CHEBI:132368"/>
        <dbReference type="EC" id="2.4.1.17"/>
    </reaction>
</comment>
<evidence type="ECO:0000313" key="12">
    <source>
        <dbReference type="EnsemblMetazoa" id="PPA16385.1"/>
    </source>
</evidence>
<accession>A0A8R1UAN7</accession>
<protein>
    <recommendedName>
        <fullName evidence="4">glucuronosyltransferase</fullName>
        <ecNumber evidence="4">2.4.1.17</ecNumber>
    </recommendedName>
</protein>
<organism evidence="12 13">
    <name type="scientific">Pristionchus pacificus</name>
    <name type="common">Parasitic nematode worm</name>
    <dbReference type="NCBI Taxonomy" id="54126"/>
    <lineage>
        <taxon>Eukaryota</taxon>
        <taxon>Metazoa</taxon>
        <taxon>Ecdysozoa</taxon>
        <taxon>Nematoda</taxon>
        <taxon>Chromadorea</taxon>
        <taxon>Rhabditida</taxon>
        <taxon>Rhabditina</taxon>
        <taxon>Diplogasteromorpha</taxon>
        <taxon>Diplogasteroidea</taxon>
        <taxon>Neodiplogasteridae</taxon>
        <taxon>Pristionchus</taxon>
    </lineage>
</organism>
<evidence type="ECO:0000256" key="8">
    <source>
        <dbReference type="ARBA" id="ARBA00022729"/>
    </source>
</evidence>
<evidence type="ECO:0000313" key="13">
    <source>
        <dbReference type="Proteomes" id="UP000005239"/>
    </source>
</evidence>
<comment type="subcellular location">
    <subcellularLocation>
        <location evidence="1">Membrane</location>
        <topology evidence="1">Single-pass membrane protein</topology>
    </subcellularLocation>
</comment>
<evidence type="ECO:0000256" key="7">
    <source>
        <dbReference type="ARBA" id="ARBA00022692"/>
    </source>
</evidence>
<dbReference type="InterPro" id="IPR002213">
    <property type="entry name" value="UDP_glucos_trans"/>
</dbReference>
<dbReference type="GO" id="GO:0015020">
    <property type="term" value="F:glucuronosyltransferase activity"/>
    <property type="evidence" value="ECO:0007669"/>
    <property type="project" value="UniProtKB-EC"/>
</dbReference>
<dbReference type="PROSITE" id="PS00375">
    <property type="entry name" value="UDPGT"/>
    <property type="match status" value="1"/>
</dbReference>
<dbReference type="InterPro" id="IPR004151">
    <property type="entry name" value="7TM_GPCR_serpentine_rcpt_Sre"/>
</dbReference>
<keyword evidence="6" id="KW-0808">Transferase</keyword>